<feature type="non-terminal residue" evidence="1">
    <location>
        <position position="245"/>
    </location>
</feature>
<proteinExistence type="predicted"/>
<name>X1QJ52_9ZZZZ</name>
<protein>
    <submittedName>
        <fullName evidence="1">Uncharacterized protein</fullName>
    </submittedName>
</protein>
<reference evidence="1" key="1">
    <citation type="journal article" date="2014" name="Front. Microbiol.">
        <title>High frequency of phylogenetically diverse reductive dehalogenase-homologous genes in deep subseafloor sedimentary metagenomes.</title>
        <authorList>
            <person name="Kawai M."/>
            <person name="Futagami T."/>
            <person name="Toyoda A."/>
            <person name="Takaki Y."/>
            <person name="Nishi S."/>
            <person name="Hori S."/>
            <person name="Arai W."/>
            <person name="Tsubouchi T."/>
            <person name="Morono Y."/>
            <person name="Uchiyama I."/>
            <person name="Ito T."/>
            <person name="Fujiyama A."/>
            <person name="Inagaki F."/>
            <person name="Takami H."/>
        </authorList>
    </citation>
    <scope>NUCLEOTIDE SEQUENCE</scope>
    <source>
        <strain evidence="1">Expedition CK06-06</strain>
    </source>
</reference>
<organism evidence="1">
    <name type="scientific">marine sediment metagenome</name>
    <dbReference type="NCBI Taxonomy" id="412755"/>
    <lineage>
        <taxon>unclassified sequences</taxon>
        <taxon>metagenomes</taxon>
        <taxon>ecological metagenomes</taxon>
    </lineage>
</organism>
<dbReference type="EMBL" id="BARV01033876">
    <property type="protein sequence ID" value="GAI54856.1"/>
    <property type="molecule type" value="Genomic_DNA"/>
</dbReference>
<gene>
    <name evidence="1" type="ORF">S06H3_53173</name>
</gene>
<evidence type="ECO:0000313" key="1">
    <source>
        <dbReference type="EMBL" id="GAI54856.1"/>
    </source>
</evidence>
<accession>X1QJ52</accession>
<dbReference type="AlphaFoldDB" id="X1QJ52"/>
<comment type="caution">
    <text evidence="1">The sequence shown here is derived from an EMBL/GenBank/DDBJ whole genome shotgun (WGS) entry which is preliminary data.</text>
</comment>
<sequence length="245" mass="28080">KNYSEDRRLMAVAKLSKLFIISHKSDTETVLKKLQKAPITVEVKPHTDKIDLEIPPIDTSPEYITRVRRALDILNDSKDEKLKKIASRAGKLVIKRSEYDKILESANFKEIVDNILDIEDEMEILDAKITDAEPKTRQLNVWSCYRGNLEDIADGDTYTIKLGIIKCEEYDFEEVAKNLDENKISCEKLSEDGDVTYVILAYHNQYKKDAEEYLASISFEEAEITGYEGTTSENLAKIKKSIDFN</sequence>
<feature type="non-terminal residue" evidence="1">
    <location>
        <position position="1"/>
    </location>
</feature>